<evidence type="ECO:0000313" key="1">
    <source>
        <dbReference type="EMBL" id="ACK98254.1"/>
    </source>
</evidence>
<protein>
    <submittedName>
        <fullName evidence="1">Uncharacterized protein</fullName>
    </submittedName>
</protein>
<name>B7ILL2_BACC2</name>
<dbReference type="HOGENOM" id="CLU_3149192_0_0_9"/>
<dbReference type="Proteomes" id="UP000006744">
    <property type="component" value="Chromosome"/>
</dbReference>
<evidence type="ECO:0000313" key="2">
    <source>
        <dbReference type="Proteomes" id="UP000006744"/>
    </source>
</evidence>
<reference evidence="1 2" key="1">
    <citation type="submission" date="2008-10" db="EMBL/GenBank/DDBJ databases">
        <title>Genome sequence of Bacillus cereus G9842.</title>
        <authorList>
            <person name="Dodson R.J."/>
            <person name="Durkin A.S."/>
            <person name="Rosovitz M.J."/>
            <person name="Rasko D.A."/>
            <person name="Hoffmaster A."/>
            <person name="Ravel J."/>
            <person name="Sutton G."/>
        </authorList>
    </citation>
    <scope>NUCLEOTIDE SEQUENCE [LARGE SCALE GENOMIC DNA]</scope>
    <source>
        <strain evidence="1 2">G9842</strain>
    </source>
</reference>
<organism evidence="1 2">
    <name type="scientific">Bacillus cereus (strain G9842)</name>
    <dbReference type="NCBI Taxonomy" id="405531"/>
    <lineage>
        <taxon>Bacteria</taxon>
        <taxon>Bacillati</taxon>
        <taxon>Bacillota</taxon>
        <taxon>Bacilli</taxon>
        <taxon>Bacillales</taxon>
        <taxon>Bacillaceae</taxon>
        <taxon>Bacillus</taxon>
        <taxon>Bacillus cereus group</taxon>
    </lineage>
</organism>
<proteinExistence type="predicted"/>
<dbReference type="EMBL" id="CP001186">
    <property type="protein sequence ID" value="ACK98254.1"/>
    <property type="molecule type" value="Genomic_DNA"/>
</dbReference>
<gene>
    <name evidence="1" type="ordered locus">BCG9842_B2241</name>
</gene>
<dbReference type="KEGG" id="bcg:BCG9842_B2241"/>
<accession>B7ILL2</accession>
<sequence length="52" mass="6269">MLKVAIINILYYENLFFLTHYLQISYVQNSFYNWTDGAFYVSKKLHIFPIST</sequence>
<dbReference type="AlphaFoldDB" id="B7ILL2"/>